<name>A0A0A2V9B2_9BACI</name>
<feature type="transmembrane region" description="Helical" evidence="1">
    <location>
        <begin position="427"/>
        <end position="451"/>
    </location>
</feature>
<dbReference type="EMBL" id="AVBG01000014">
    <property type="protein sequence ID" value="KGP90285.1"/>
    <property type="molecule type" value="Genomic_DNA"/>
</dbReference>
<feature type="transmembrane region" description="Helical" evidence="1">
    <location>
        <begin position="163"/>
        <end position="184"/>
    </location>
</feature>
<proteinExistence type="predicted"/>
<dbReference type="eggNOG" id="COG4267">
    <property type="taxonomic scope" value="Bacteria"/>
</dbReference>
<dbReference type="AlphaFoldDB" id="A0A0A2V9B2"/>
<feature type="transmembrane region" description="Helical" evidence="1">
    <location>
        <begin position="135"/>
        <end position="156"/>
    </location>
</feature>
<dbReference type="Pfam" id="PF16933">
    <property type="entry name" value="PelG"/>
    <property type="match status" value="1"/>
</dbReference>
<evidence type="ECO:0000313" key="2">
    <source>
        <dbReference type="EMBL" id="KGP90285.1"/>
    </source>
</evidence>
<keyword evidence="1" id="KW-1133">Transmembrane helix</keyword>
<dbReference type="Proteomes" id="UP000030153">
    <property type="component" value="Unassembled WGS sequence"/>
</dbReference>
<feature type="transmembrane region" description="Helical" evidence="1">
    <location>
        <begin position="341"/>
        <end position="360"/>
    </location>
</feature>
<feature type="transmembrane region" description="Helical" evidence="1">
    <location>
        <begin position="239"/>
        <end position="260"/>
    </location>
</feature>
<keyword evidence="1" id="KW-0812">Transmembrane</keyword>
<dbReference type="InterPro" id="IPR031617">
    <property type="entry name" value="PelG"/>
</dbReference>
<evidence type="ECO:0000313" key="3">
    <source>
        <dbReference type="Proteomes" id="UP000030153"/>
    </source>
</evidence>
<feature type="transmembrane region" description="Helical" evidence="1">
    <location>
        <begin position="65"/>
        <end position="90"/>
    </location>
</feature>
<feature type="transmembrane region" description="Helical" evidence="1">
    <location>
        <begin position="111"/>
        <end position="129"/>
    </location>
</feature>
<gene>
    <name evidence="2" type="ORF">N780_06250</name>
</gene>
<accession>A0A0A2V9B2</accession>
<protein>
    <submittedName>
        <fullName evidence="2">Membrane protein</fullName>
    </submittedName>
</protein>
<feature type="transmembrane region" description="Helical" evidence="1">
    <location>
        <begin position="21"/>
        <end position="45"/>
    </location>
</feature>
<keyword evidence="1" id="KW-0472">Membrane</keyword>
<comment type="caution">
    <text evidence="2">The sequence shown here is derived from an EMBL/GenBank/DDBJ whole genome shotgun (WGS) entry which is preliminary data.</text>
</comment>
<keyword evidence="3" id="KW-1185">Reference proteome</keyword>
<dbReference type="STRING" id="1385513.N780_06250"/>
<dbReference type="OrthoDB" id="37830at2"/>
<feature type="transmembrane region" description="Helical" evidence="1">
    <location>
        <begin position="372"/>
        <end position="395"/>
    </location>
</feature>
<dbReference type="RefSeq" id="WP_036786420.1">
    <property type="nucleotide sequence ID" value="NZ_AVBG01000014.1"/>
</dbReference>
<organism evidence="2 3">
    <name type="scientific">Pontibacillus chungwhensis BH030062</name>
    <dbReference type="NCBI Taxonomy" id="1385513"/>
    <lineage>
        <taxon>Bacteria</taxon>
        <taxon>Bacillati</taxon>
        <taxon>Bacillota</taxon>
        <taxon>Bacilli</taxon>
        <taxon>Bacillales</taxon>
        <taxon>Bacillaceae</taxon>
        <taxon>Pontibacillus</taxon>
    </lineage>
</organism>
<sequence>MAGIGFKLQKLFQEDYYSSRFKAYAFAGLVTSGPWLIVLVAITLIQWLSSLVSGIDLEERELFTLSVAYCFIFSQVILGIQHLIVTRYVADLFYEKLYDRIFPTFLGVSKITILFSLIVWLVFVFYSPLHLGYKLVLLTLFMTLNLIWVMFIFLSAAKYYQAVAYSFLVGGGVGVLSILLIPLVPESFRISMSLLMLLGFTLGMVMTLFGLVFSMLITFPNRNREDQFSYLEYYDRFPALFGAGFLYNAGIWVCNWVIWFGEGGTVVAGTFLTNRLYDTAIFWSYLTIIPTLIIFVVSVETRFYERYRTFYGFVNQGGTYNQIERAKDKMNHVLRQEMARLLRSQGVVSFLAILFSAWFVAWVGMDREIGEIFRITTIGAFSNAMVLVITLLLLYFDDQKGAVWTSGLFFTLNGLLSWILLPGGIDWYGVGFALGSTSAFLFAGARLIYFLREVDYYTFCRPAEHDGGDWFERLGERLNRIRVF</sequence>
<feature type="transmembrane region" description="Helical" evidence="1">
    <location>
        <begin position="402"/>
        <end position="421"/>
    </location>
</feature>
<reference evidence="2 3" key="1">
    <citation type="submission" date="2013-08" db="EMBL/GenBank/DDBJ databases">
        <title>Genome of Pontibacillus chungwhensis.</title>
        <authorList>
            <person name="Wang Q."/>
            <person name="Wang G."/>
        </authorList>
    </citation>
    <scope>NUCLEOTIDE SEQUENCE [LARGE SCALE GENOMIC DNA]</scope>
    <source>
        <strain evidence="2 3">BH030062</strain>
    </source>
</reference>
<feature type="transmembrane region" description="Helical" evidence="1">
    <location>
        <begin position="280"/>
        <end position="299"/>
    </location>
</feature>
<evidence type="ECO:0000256" key="1">
    <source>
        <dbReference type="SAM" id="Phobius"/>
    </source>
</evidence>
<feature type="transmembrane region" description="Helical" evidence="1">
    <location>
        <begin position="190"/>
        <end position="219"/>
    </location>
</feature>